<proteinExistence type="inferred from homology"/>
<feature type="transmembrane region" description="Helical" evidence="6">
    <location>
        <begin position="58"/>
        <end position="78"/>
    </location>
</feature>
<dbReference type="AlphaFoldDB" id="A0A834Y6G5"/>
<evidence type="ECO:0000256" key="5">
    <source>
        <dbReference type="ARBA" id="ARBA00023136"/>
    </source>
</evidence>
<dbReference type="GO" id="GO:0022857">
    <property type="term" value="F:transmembrane transporter activity"/>
    <property type="evidence" value="ECO:0007669"/>
    <property type="project" value="InterPro"/>
</dbReference>
<accession>A0A834Y6G5</accession>
<dbReference type="Pfam" id="PF00854">
    <property type="entry name" value="PTR2"/>
    <property type="match status" value="1"/>
</dbReference>
<evidence type="ECO:0000256" key="2">
    <source>
        <dbReference type="ARBA" id="ARBA00005982"/>
    </source>
</evidence>
<dbReference type="InterPro" id="IPR000109">
    <property type="entry name" value="POT_fam"/>
</dbReference>
<dbReference type="OrthoDB" id="8904098at2759"/>
<dbReference type="Proteomes" id="UP000655225">
    <property type="component" value="Unassembled WGS sequence"/>
</dbReference>
<reference evidence="7 8" key="1">
    <citation type="submission" date="2020-04" db="EMBL/GenBank/DDBJ databases">
        <title>Plant Genome Project.</title>
        <authorList>
            <person name="Zhang R.-G."/>
        </authorList>
    </citation>
    <scope>NUCLEOTIDE SEQUENCE [LARGE SCALE GENOMIC DNA]</scope>
    <source>
        <strain evidence="7">YNK0</strain>
        <tissue evidence="7">Leaf</tissue>
    </source>
</reference>
<feature type="transmembrane region" description="Helical" evidence="6">
    <location>
        <begin position="99"/>
        <end position="119"/>
    </location>
</feature>
<evidence type="ECO:0000313" key="7">
    <source>
        <dbReference type="EMBL" id="KAF8365019.1"/>
    </source>
</evidence>
<evidence type="ECO:0000313" key="8">
    <source>
        <dbReference type="Proteomes" id="UP000655225"/>
    </source>
</evidence>
<feature type="transmembrane region" description="Helical" evidence="6">
    <location>
        <begin position="139"/>
        <end position="161"/>
    </location>
</feature>
<comment type="subcellular location">
    <subcellularLocation>
        <location evidence="1">Membrane</location>
        <topology evidence="1">Multi-pass membrane protein</topology>
    </subcellularLocation>
</comment>
<keyword evidence="8" id="KW-1185">Reference proteome</keyword>
<dbReference type="GO" id="GO:0016020">
    <property type="term" value="C:membrane"/>
    <property type="evidence" value="ECO:0007669"/>
    <property type="project" value="UniProtKB-SubCell"/>
</dbReference>
<dbReference type="InterPro" id="IPR036259">
    <property type="entry name" value="MFS_trans_sf"/>
</dbReference>
<evidence type="ECO:0000256" key="6">
    <source>
        <dbReference type="SAM" id="Phobius"/>
    </source>
</evidence>
<comment type="similarity">
    <text evidence="2">Belongs to the major facilitator superfamily. Proton-dependent oligopeptide transporter (POT/PTR) (TC 2.A.17) family.</text>
</comment>
<gene>
    <name evidence="7" type="ORF">HHK36_032978</name>
</gene>
<name>A0A834Y6G5_TETSI</name>
<feature type="transmembrane region" description="Helical" evidence="6">
    <location>
        <begin position="17"/>
        <end position="38"/>
    </location>
</feature>
<evidence type="ECO:0000256" key="4">
    <source>
        <dbReference type="ARBA" id="ARBA00022989"/>
    </source>
</evidence>
<dbReference type="Gene3D" id="1.20.1250.20">
    <property type="entry name" value="MFS general substrate transporter like domains"/>
    <property type="match status" value="1"/>
</dbReference>
<comment type="caution">
    <text evidence="7">The sequence shown here is derived from an EMBL/GenBank/DDBJ whole genome shotgun (WGS) entry which is preliminary data.</text>
</comment>
<dbReference type="EMBL" id="JABCRI010001076">
    <property type="protein sequence ID" value="KAF8365019.1"/>
    <property type="molecule type" value="Genomic_DNA"/>
</dbReference>
<organism evidence="7 8">
    <name type="scientific">Tetracentron sinense</name>
    <name type="common">Spur-leaf</name>
    <dbReference type="NCBI Taxonomy" id="13715"/>
    <lineage>
        <taxon>Eukaryota</taxon>
        <taxon>Viridiplantae</taxon>
        <taxon>Streptophyta</taxon>
        <taxon>Embryophyta</taxon>
        <taxon>Tracheophyta</taxon>
        <taxon>Spermatophyta</taxon>
        <taxon>Magnoliopsida</taxon>
        <taxon>Trochodendrales</taxon>
        <taxon>Trochodendraceae</taxon>
        <taxon>Tetracentron</taxon>
    </lineage>
</organism>
<keyword evidence="3 6" id="KW-0812">Transmembrane</keyword>
<dbReference type="OMA" id="RESHMFQ"/>
<evidence type="ECO:0000256" key="3">
    <source>
        <dbReference type="ARBA" id="ARBA00022692"/>
    </source>
</evidence>
<keyword evidence="5 6" id="KW-0472">Membrane</keyword>
<protein>
    <submittedName>
        <fullName evidence="7">Uncharacterized protein</fullName>
    </submittedName>
</protein>
<keyword evidence="4 6" id="KW-1133">Transmembrane helix</keyword>
<evidence type="ECO:0000256" key="1">
    <source>
        <dbReference type="ARBA" id="ARBA00004141"/>
    </source>
</evidence>
<sequence>MIDDRVSPADVEESKTFFGLLPVFATTIMMNCCLAQLQTFSLQEGNTMNRKLYHNFEIPTPSLSVFPLVIMLLSIPLYESFTAIFVKKHSRESHMFQPLKRIGLGLVLASASMAMAAAVEAKRREATANAVTLSVFWLGWQYVLLGVSDMLTLGGMLEFFYSEIS</sequence>
<dbReference type="PANTHER" id="PTHR11654">
    <property type="entry name" value="OLIGOPEPTIDE TRANSPORTER-RELATED"/>
    <property type="match status" value="1"/>
</dbReference>